<proteinExistence type="predicted"/>
<evidence type="ECO:0000313" key="1">
    <source>
        <dbReference type="EMBL" id="CDW47688.1"/>
    </source>
</evidence>
<accession>A0A0K2VAV6</accession>
<protein>
    <submittedName>
        <fullName evidence="1">Uncharacterized protein</fullName>
    </submittedName>
</protein>
<organism evidence="1">
    <name type="scientific">Lepeophtheirus salmonis</name>
    <name type="common">Salmon louse</name>
    <name type="synonym">Caligus salmonis</name>
    <dbReference type="NCBI Taxonomy" id="72036"/>
    <lineage>
        <taxon>Eukaryota</taxon>
        <taxon>Metazoa</taxon>
        <taxon>Ecdysozoa</taxon>
        <taxon>Arthropoda</taxon>
        <taxon>Crustacea</taxon>
        <taxon>Multicrustacea</taxon>
        <taxon>Hexanauplia</taxon>
        <taxon>Copepoda</taxon>
        <taxon>Siphonostomatoida</taxon>
        <taxon>Caligidae</taxon>
        <taxon>Lepeophtheirus</taxon>
    </lineage>
</organism>
<sequence>MKRLSHYLESRIEIHKMSRLRKRSGVDYECDVKKGALSRLQA</sequence>
<dbReference type="EMBL" id="HACA01030327">
    <property type="protein sequence ID" value="CDW47688.1"/>
    <property type="molecule type" value="Transcribed_RNA"/>
</dbReference>
<reference evidence="1" key="1">
    <citation type="submission" date="2014-05" db="EMBL/GenBank/DDBJ databases">
        <authorList>
            <person name="Chronopoulou M."/>
        </authorList>
    </citation>
    <scope>NUCLEOTIDE SEQUENCE</scope>
    <source>
        <tissue evidence="1">Whole organism</tissue>
    </source>
</reference>
<dbReference type="AlphaFoldDB" id="A0A0K2VAV6"/>
<name>A0A0K2VAV6_LEPSM</name>